<evidence type="ECO:0000256" key="2">
    <source>
        <dbReference type="ARBA" id="ARBA00023125"/>
    </source>
</evidence>
<comment type="caution">
    <text evidence="6">The sequence shown here is derived from an EMBL/GenBank/DDBJ whole genome shotgun (WGS) entry which is preliminary data.</text>
</comment>
<dbReference type="GO" id="GO:0003700">
    <property type="term" value="F:DNA-binding transcription factor activity"/>
    <property type="evidence" value="ECO:0007669"/>
    <property type="project" value="InterPro"/>
</dbReference>
<dbReference type="AlphaFoldDB" id="A0A3E3EAK0"/>
<evidence type="ECO:0000313" key="6">
    <source>
        <dbReference type="EMBL" id="RGD82741.1"/>
    </source>
</evidence>
<dbReference type="PRINTS" id="PR00598">
    <property type="entry name" value="HTHMARR"/>
</dbReference>
<dbReference type="EMBL" id="JAQLKE010000005">
    <property type="protein sequence ID" value="MDB7083100.1"/>
    <property type="molecule type" value="Genomic_DNA"/>
</dbReference>
<keyword evidence="2" id="KW-0238">DNA-binding</keyword>
<evidence type="ECO:0000313" key="7">
    <source>
        <dbReference type="Proteomes" id="UP000261032"/>
    </source>
</evidence>
<dbReference type="Gene3D" id="1.10.10.10">
    <property type="entry name" value="Winged helix-like DNA-binding domain superfamily/Winged helix DNA-binding domain"/>
    <property type="match status" value="1"/>
</dbReference>
<name>A0A3E3EAK0_9FIRM</name>
<dbReference type="CDD" id="cd00090">
    <property type="entry name" value="HTH_ARSR"/>
    <property type="match status" value="1"/>
</dbReference>
<proteinExistence type="predicted"/>
<dbReference type="Proteomes" id="UP001211987">
    <property type="component" value="Unassembled WGS sequence"/>
</dbReference>
<dbReference type="InterPro" id="IPR023187">
    <property type="entry name" value="Tscrpt_reg_MarR-type_CS"/>
</dbReference>
<gene>
    <name evidence="6" type="ORF">DXB93_13405</name>
    <name evidence="5" type="ORF">PM738_04735</name>
</gene>
<keyword evidence="3" id="KW-0804">Transcription</keyword>
<organism evidence="6 7">
    <name type="scientific">Thomasclavelia ramosa</name>
    <dbReference type="NCBI Taxonomy" id="1547"/>
    <lineage>
        <taxon>Bacteria</taxon>
        <taxon>Bacillati</taxon>
        <taxon>Bacillota</taxon>
        <taxon>Erysipelotrichia</taxon>
        <taxon>Erysipelotrichales</taxon>
        <taxon>Coprobacillaceae</taxon>
        <taxon>Thomasclavelia</taxon>
    </lineage>
</organism>
<dbReference type="PANTHER" id="PTHR42756">
    <property type="entry name" value="TRANSCRIPTIONAL REGULATOR, MARR"/>
    <property type="match status" value="1"/>
</dbReference>
<dbReference type="PROSITE" id="PS01117">
    <property type="entry name" value="HTH_MARR_1"/>
    <property type="match status" value="1"/>
</dbReference>
<reference evidence="6 7" key="1">
    <citation type="submission" date="2018-08" db="EMBL/GenBank/DDBJ databases">
        <title>A genome reference for cultivated species of the human gut microbiota.</title>
        <authorList>
            <person name="Zou Y."/>
            <person name="Xue W."/>
            <person name="Luo G."/>
        </authorList>
    </citation>
    <scope>NUCLEOTIDE SEQUENCE [LARGE SCALE GENOMIC DNA]</scope>
    <source>
        <strain evidence="6 7">OM06-4</strain>
    </source>
</reference>
<dbReference type="Proteomes" id="UP000261032">
    <property type="component" value="Unassembled WGS sequence"/>
</dbReference>
<dbReference type="GeneID" id="64195624"/>
<evidence type="ECO:0000313" key="5">
    <source>
        <dbReference type="EMBL" id="MDB7083100.1"/>
    </source>
</evidence>
<dbReference type="PANTHER" id="PTHR42756:SF1">
    <property type="entry name" value="TRANSCRIPTIONAL REPRESSOR OF EMRAB OPERON"/>
    <property type="match status" value="1"/>
</dbReference>
<dbReference type="Pfam" id="PF01047">
    <property type="entry name" value="MarR"/>
    <property type="match status" value="1"/>
</dbReference>
<dbReference type="EMBL" id="QUSL01000024">
    <property type="protein sequence ID" value="RGD82741.1"/>
    <property type="molecule type" value="Genomic_DNA"/>
</dbReference>
<dbReference type="SUPFAM" id="SSF46785">
    <property type="entry name" value="Winged helix' DNA-binding domain"/>
    <property type="match status" value="1"/>
</dbReference>
<dbReference type="InterPro" id="IPR036388">
    <property type="entry name" value="WH-like_DNA-bd_sf"/>
</dbReference>
<protein>
    <submittedName>
        <fullName evidence="6">MarR family transcriptional regulator</fullName>
    </submittedName>
</protein>
<sequence length="150" mass="17594">MEEISFDDVEEVINNFQGLNKTMHYMMMEKTEKFDISPDQTRLLFMLQNHQNINQNALAKKLNITKATLSVRLQRLEKLGYLTRTQDKNDKRNYILNITKTGEVFIEAAIKIMKEKTMIMFEGVSKEQITVINDVINIMKKNIEKCKGEE</sequence>
<evidence type="ECO:0000256" key="1">
    <source>
        <dbReference type="ARBA" id="ARBA00023015"/>
    </source>
</evidence>
<dbReference type="RefSeq" id="WP_003537632.1">
    <property type="nucleotide sequence ID" value="NZ_AP031443.1"/>
</dbReference>
<dbReference type="InterPro" id="IPR036390">
    <property type="entry name" value="WH_DNA-bd_sf"/>
</dbReference>
<evidence type="ECO:0000259" key="4">
    <source>
        <dbReference type="PROSITE" id="PS50995"/>
    </source>
</evidence>
<reference evidence="5" key="2">
    <citation type="submission" date="2023-01" db="EMBL/GenBank/DDBJ databases">
        <title>Human gut microbiome strain richness.</title>
        <authorList>
            <person name="Chen-Liaw A."/>
        </authorList>
    </citation>
    <scope>NUCLEOTIDE SEQUENCE</scope>
    <source>
        <strain evidence="5">1001217st2_G6_1001217B_191108</strain>
    </source>
</reference>
<dbReference type="InterPro" id="IPR000835">
    <property type="entry name" value="HTH_MarR-typ"/>
</dbReference>
<dbReference type="PROSITE" id="PS50995">
    <property type="entry name" value="HTH_MARR_2"/>
    <property type="match status" value="1"/>
</dbReference>
<dbReference type="InterPro" id="IPR011991">
    <property type="entry name" value="ArsR-like_HTH"/>
</dbReference>
<dbReference type="SMART" id="SM00347">
    <property type="entry name" value="HTH_MARR"/>
    <property type="match status" value="1"/>
</dbReference>
<keyword evidence="1" id="KW-0805">Transcription regulation</keyword>
<accession>A0A3E3EAK0</accession>
<evidence type="ECO:0000256" key="3">
    <source>
        <dbReference type="ARBA" id="ARBA00023163"/>
    </source>
</evidence>
<feature type="domain" description="HTH marR-type" evidence="4">
    <location>
        <begin position="1"/>
        <end position="141"/>
    </location>
</feature>
<dbReference type="GO" id="GO:0003677">
    <property type="term" value="F:DNA binding"/>
    <property type="evidence" value="ECO:0007669"/>
    <property type="project" value="UniProtKB-KW"/>
</dbReference>